<evidence type="ECO:0000256" key="3">
    <source>
        <dbReference type="ARBA" id="ARBA00023186"/>
    </source>
</evidence>
<dbReference type="FunFam" id="1.10.150.250:FF:000002">
    <property type="entry name" value="Succinate dehydrogenase assembly factor 2, mitochondrial"/>
    <property type="match status" value="1"/>
</dbReference>
<dbReference type="STRING" id="582402.Hbal_1579"/>
<organism evidence="4 5">
    <name type="scientific">Hirschia baltica (strain ATCC 49814 / DSM 5838 / IFAM 1418)</name>
    <dbReference type="NCBI Taxonomy" id="582402"/>
    <lineage>
        <taxon>Bacteria</taxon>
        <taxon>Pseudomonadati</taxon>
        <taxon>Pseudomonadota</taxon>
        <taxon>Alphaproteobacteria</taxon>
        <taxon>Hyphomonadales</taxon>
        <taxon>Hyphomonadaceae</taxon>
        <taxon>Hirschia</taxon>
    </lineage>
</organism>
<dbReference type="OrthoDB" id="9807264at2"/>
<sequence length="91" mass="10821">MDARRRKLLFRANHRGFKEMDMMMGEFAGKHLDQMDEKALDEFERLLDTDDQDVYGWIIGREQEPEMLQGKVMDMLKAFDLPTHMKEKGLL</sequence>
<keyword evidence="5" id="KW-1185">Reference proteome</keyword>
<dbReference type="PANTHER" id="PTHR12469">
    <property type="entry name" value="PROTEIN EMI5 HOMOLOG, MITOCHONDRIAL"/>
    <property type="match status" value="1"/>
</dbReference>
<keyword evidence="3" id="KW-0143">Chaperone</keyword>
<dbReference type="PANTHER" id="PTHR12469:SF2">
    <property type="entry name" value="SUCCINATE DEHYDROGENASE ASSEMBLY FACTOR 2, MITOCHONDRIAL"/>
    <property type="match status" value="1"/>
</dbReference>
<dbReference type="InterPro" id="IPR005631">
    <property type="entry name" value="SDH"/>
</dbReference>
<dbReference type="AlphaFoldDB" id="C6XJH2"/>
<gene>
    <name evidence="4" type="ordered locus">Hbal_1579</name>
</gene>
<dbReference type="SUPFAM" id="SSF109910">
    <property type="entry name" value="YgfY-like"/>
    <property type="match status" value="1"/>
</dbReference>
<name>C6XJH2_HIRBI</name>
<evidence type="ECO:0000256" key="1">
    <source>
        <dbReference type="ARBA" id="ARBA00008571"/>
    </source>
</evidence>
<dbReference type="InterPro" id="IPR036714">
    <property type="entry name" value="SDH_sf"/>
</dbReference>
<dbReference type="Proteomes" id="UP000002745">
    <property type="component" value="Chromosome"/>
</dbReference>
<proteinExistence type="inferred from homology"/>
<dbReference type="GO" id="GO:0006099">
    <property type="term" value="P:tricarboxylic acid cycle"/>
    <property type="evidence" value="ECO:0007669"/>
    <property type="project" value="TreeGrafter"/>
</dbReference>
<dbReference type="Pfam" id="PF03937">
    <property type="entry name" value="Sdh5"/>
    <property type="match status" value="1"/>
</dbReference>
<dbReference type="EMBL" id="CP001678">
    <property type="protein sequence ID" value="ACT59267.1"/>
    <property type="molecule type" value="Genomic_DNA"/>
</dbReference>
<reference evidence="5" key="1">
    <citation type="journal article" date="2011" name="J. Bacteriol.">
        <title>Genome sequences of eight morphologically diverse alphaproteobacteria.</title>
        <authorList>
            <consortium name="US DOE Joint Genome Institute"/>
            <person name="Brown P.J."/>
            <person name="Kysela D.T."/>
            <person name="Buechlein A."/>
            <person name="Hemmerich C."/>
            <person name="Brun Y.V."/>
        </authorList>
    </citation>
    <scope>NUCLEOTIDE SEQUENCE [LARGE SCALE GENOMIC DNA]</scope>
    <source>
        <strain evidence="5">ATCC 49814 / DSM 5838 / IFAM 1418</strain>
    </source>
</reference>
<dbReference type="RefSeq" id="WP_015827417.1">
    <property type="nucleotide sequence ID" value="NC_012982.1"/>
</dbReference>
<dbReference type="KEGG" id="hba:Hbal_1579"/>
<evidence type="ECO:0000256" key="2">
    <source>
        <dbReference type="ARBA" id="ARBA00019418"/>
    </source>
</evidence>
<dbReference type="HOGENOM" id="CLU_103054_1_2_5"/>
<dbReference type="Gene3D" id="1.10.150.250">
    <property type="entry name" value="Flavinator of succinate dehydrogenase"/>
    <property type="match status" value="1"/>
</dbReference>
<accession>C6XJH2</accession>
<protein>
    <recommendedName>
        <fullName evidence="2">FAD assembly factor SdhE</fullName>
    </recommendedName>
</protein>
<comment type="similarity">
    <text evidence="1">Belongs to the SdhE FAD assembly factor family.</text>
</comment>
<evidence type="ECO:0000313" key="4">
    <source>
        <dbReference type="EMBL" id="ACT59267.1"/>
    </source>
</evidence>
<evidence type="ECO:0000313" key="5">
    <source>
        <dbReference type="Proteomes" id="UP000002745"/>
    </source>
</evidence>
<dbReference type="eggNOG" id="COG2938">
    <property type="taxonomic scope" value="Bacteria"/>
</dbReference>